<dbReference type="AlphaFoldDB" id="A0AAV3QBS9"/>
<dbReference type="Proteomes" id="UP001454036">
    <property type="component" value="Unassembled WGS sequence"/>
</dbReference>
<reference evidence="1 2" key="1">
    <citation type="submission" date="2024-01" db="EMBL/GenBank/DDBJ databases">
        <title>The complete chloroplast genome sequence of Lithospermum erythrorhizon: insights into the phylogenetic relationship among Boraginaceae species and the maternal lineages of purple gromwells.</title>
        <authorList>
            <person name="Okada T."/>
            <person name="Watanabe K."/>
        </authorList>
    </citation>
    <scope>NUCLEOTIDE SEQUENCE [LARGE SCALE GENOMIC DNA]</scope>
</reference>
<evidence type="ECO:0000313" key="1">
    <source>
        <dbReference type="EMBL" id="GAA0161539.1"/>
    </source>
</evidence>
<proteinExistence type="predicted"/>
<name>A0AAV3QBS9_LITER</name>
<gene>
    <name evidence="1" type="ORF">LIER_17828</name>
</gene>
<sequence length="116" mass="12779">MVQTFHNGLTPSTRTILDVSIGGAFDKKIPDEAYVLLEELSANQHQPHPIAHTRRVVGVLEINEKTKLEAHIASLTIQLEQLRNGHGVQGSHSMVPLFILCGETTQIFLGVTTKML</sequence>
<accession>A0AAV3QBS9</accession>
<comment type="caution">
    <text evidence="1">The sequence shown here is derived from an EMBL/GenBank/DDBJ whole genome shotgun (WGS) entry which is preliminary data.</text>
</comment>
<evidence type="ECO:0000313" key="2">
    <source>
        <dbReference type="Proteomes" id="UP001454036"/>
    </source>
</evidence>
<organism evidence="1 2">
    <name type="scientific">Lithospermum erythrorhizon</name>
    <name type="common">Purple gromwell</name>
    <name type="synonym">Lithospermum officinale var. erythrorhizon</name>
    <dbReference type="NCBI Taxonomy" id="34254"/>
    <lineage>
        <taxon>Eukaryota</taxon>
        <taxon>Viridiplantae</taxon>
        <taxon>Streptophyta</taxon>
        <taxon>Embryophyta</taxon>
        <taxon>Tracheophyta</taxon>
        <taxon>Spermatophyta</taxon>
        <taxon>Magnoliopsida</taxon>
        <taxon>eudicotyledons</taxon>
        <taxon>Gunneridae</taxon>
        <taxon>Pentapetalae</taxon>
        <taxon>asterids</taxon>
        <taxon>lamiids</taxon>
        <taxon>Boraginales</taxon>
        <taxon>Boraginaceae</taxon>
        <taxon>Boraginoideae</taxon>
        <taxon>Lithospermeae</taxon>
        <taxon>Lithospermum</taxon>
    </lineage>
</organism>
<protein>
    <submittedName>
        <fullName evidence="1">Uncharacterized protein</fullName>
    </submittedName>
</protein>
<keyword evidence="2" id="KW-1185">Reference proteome</keyword>
<dbReference type="EMBL" id="BAABME010004207">
    <property type="protein sequence ID" value="GAA0161539.1"/>
    <property type="molecule type" value="Genomic_DNA"/>
</dbReference>